<dbReference type="EMBL" id="VFJC01000021">
    <property type="protein sequence ID" value="KAB5536793.1"/>
    <property type="molecule type" value="Genomic_DNA"/>
</dbReference>
<accession>A0A5N5L256</accession>
<dbReference type="AlphaFoldDB" id="A0A5N5L256"/>
<protein>
    <recommendedName>
        <fullName evidence="3">Ig-like domain-containing protein</fullName>
    </recommendedName>
</protein>
<evidence type="ECO:0000313" key="2">
    <source>
        <dbReference type="Proteomes" id="UP000327468"/>
    </source>
</evidence>
<evidence type="ECO:0000313" key="1">
    <source>
        <dbReference type="EMBL" id="KAB5536793.1"/>
    </source>
</evidence>
<evidence type="ECO:0008006" key="3">
    <source>
        <dbReference type="Google" id="ProtNLM"/>
    </source>
</evidence>
<name>A0A5N5L256_PANHP</name>
<dbReference type="Proteomes" id="UP000327468">
    <property type="component" value="Chromosome 20"/>
</dbReference>
<gene>
    <name evidence="1" type="ORF">PHYPO_G00111430</name>
</gene>
<keyword evidence="2" id="KW-1185">Reference proteome</keyword>
<organism evidence="1 2">
    <name type="scientific">Pangasianodon hypophthalmus</name>
    <name type="common">Striped catfish</name>
    <name type="synonym">Helicophagus hypophthalmus</name>
    <dbReference type="NCBI Taxonomy" id="310915"/>
    <lineage>
        <taxon>Eukaryota</taxon>
        <taxon>Metazoa</taxon>
        <taxon>Chordata</taxon>
        <taxon>Craniata</taxon>
        <taxon>Vertebrata</taxon>
        <taxon>Euteleostomi</taxon>
        <taxon>Actinopterygii</taxon>
        <taxon>Neopterygii</taxon>
        <taxon>Teleostei</taxon>
        <taxon>Ostariophysi</taxon>
        <taxon>Siluriformes</taxon>
        <taxon>Pangasiidae</taxon>
        <taxon>Pangasianodon</taxon>
    </lineage>
</organism>
<proteinExistence type="predicted"/>
<comment type="caution">
    <text evidence="1">The sequence shown here is derived from an EMBL/GenBank/DDBJ whole genome shotgun (WGS) entry which is preliminary data.</text>
</comment>
<sequence length="303" mass="34407">FKAQRNEVLNRLQSVKQREVSCDYSLTSDPTARSLMSDKYSLIRFFPTPTQPSVTTEKSTAYVPQPRLLVSPEVITERGSVKLRCDVPHSVKVSQCYFYPEGDYRKLKHSPSCQLSLTGSELIRWTRRRSPGTLHIICFYSVDYSDRTPSPHSLPAPVTVLNQKPILTISHDHQFDEIRFECEIPGSESVTANFSCNLYTGEIPQPYVKIFFQKRESGKVLCIFKALGDDLSRRLQSVKRREVSCDYSLTSDPTARSLMSDKYSLIPFFPTPTQPSVTTEKSTAYFLTETTQLLTTEKSTSGK</sequence>
<feature type="non-terminal residue" evidence="1">
    <location>
        <position position="1"/>
    </location>
</feature>
<reference evidence="1 2" key="1">
    <citation type="submission" date="2019-06" db="EMBL/GenBank/DDBJ databases">
        <title>A chromosome-scale genome assembly of the striped catfish, Pangasianodon hypophthalmus.</title>
        <authorList>
            <person name="Wen M."/>
            <person name="Zahm M."/>
            <person name="Roques C."/>
            <person name="Cabau C."/>
            <person name="Klopp C."/>
            <person name="Donnadieu C."/>
            <person name="Jouanno E."/>
            <person name="Avarre J.-C."/>
            <person name="Campet M."/>
            <person name="Ha T.T.T."/>
            <person name="Dugue R."/>
            <person name="Lampietro C."/>
            <person name="Louis A."/>
            <person name="Herpin A."/>
            <person name="Echchiki A."/>
            <person name="Berthelot C."/>
            <person name="Parey E."/>
            <person name="Roest-Crollius H."/>
            <person name="Braasch I."/>
            <person name="Postlethwait J."/>
            <person name="Bobe J."/>
            <person name="Montfort J."/>
            <person name="Bouchez O."/>
            <person name="Begum T."/>
            <person name="Schartl M."/>
            <person name="Guiguen Y."/>
        </authorList>
    </citation>
    <scope>NUCLEOTIDE SEQUENCE [LARGE SCALE GENOMIC DNA]</scope>
    <source>
        <strain evidence="1 2">Indonesia</strain>
        <tissue evidence="1">Blood</tissue>
    </source>
</reference>